<keyword evidence="2" id="KW-0540">Nuclease</keyword>
<keyword evidence="2" id="KW-0255">Endonuclease</keyword>
<dbReference type="EMBL" id="SJKA01000022">
    <property type="protein sequence ID" value="TCC19953.1"/>
    <property type="molecule type" value="Genomic_DNA"/>
</dbReference>
<dbReference type="GO" id="GO:0004519">
    <property type="term" value="F:endonuclease activity"/>
    <property type="evidence" value="ECO:0007669"/>
    <property type="project" value="UniProtKB-KW"/>
</dbReference>
<feature type="compositionally biased region" description="Basic residues" evidence="1">
    <location>
        <begin position="85"/>
        <end position="96"/>
    </location>
</feature>
<dbReference type="AlphaFoldDB" id="A0A4R0I518"/>
<dbReference type="OrthoDB" id="3234360at2"/>
<proteinExistence type="predicted"/>
<feature type="region of interest" description="Disordered" evidence="1">
    <location>
        <begin position="73"/>
        <end position="105"/>
    </location>
</feature>
<sequence>MPGWNGSNRRDRLPANWNKIRERILRRDNYECQQENPYGAKECPEPATDVDHIIPGDDHSDVNLQSLCDWHHKQKSGAEGAAAARARRQKIDRKFRRTEEHPGLM</sequence>
<evidence type="ECO:0000313" key="3">
    <source>
        <dbReference type="Proteomes" id="UP000292695"/>
    </source>
</evidence>
<keyword evidence="2" id="KW-0378">Hydrolase</keyword>
<gene>
    <name evidence="2" type="ORF">E0H50_37625</name>
</gene>
<comment type="caution">
    <text evidence="2">The sequence shown here is derived from an EMBL/GenBank/DDBJ whole genome shotgun (WGS) entry which is preliminary data.</text>
</comment>
<evidence type="ECO:0000313" key="2">
    <source>
        <dbReference type="EMBL" id="TCC19953.1"/>
    </source>
</evidence>
<evidence type="ECO:0000256" key="1">
    <source>
        <dbReference type="SAM" id="MobiDB-lite"/>
    </source>
</evidence>
<reference evidence="2 3" key="1">
    <citation type="submission" date="2019-02" db="EMBL/GenBank/DDBJ databases">
        <title>Kribbella capetownensis sp. nov. and Kribbella speibonae sp. nov., isolated from soil.</title>
        <authorList>
            <person name="Curtis S.M."/>
            <person name="Norton I."/>
            <person name="Everest G.J."/>
            <person name="Meyers P.R."/>
        </authorList>
    </citation>
    <scope>NUCLEOTIDE SEQUENCE [LARGE SCALE GENOMIC DNA]</scope>
    <source>
        <strain evidence="2 3">DSM 27082</strain>
    </source>
</reference>
<organism evidence="2 3">
    <name type="scientific">Kribbella sindirgiensis</name>
    <dbReference type="NCBI Taxonomy" id="1124744"/>
    <lineage>
        <taxon>Bacteria</taxon>
        <taxon>Bacillati</taxon>
        <taxon>Actinomycetota</taxon>
        <taxon>Actinomycetes</taxon>
        <taxon>Propionibacteriales</taxon>
        <taxon>Kribbellaceae</taxon>
        <taxon>Kribbella</taxon>
    </lineage>
</organism>
<dbReference type="RefSeq" id="WP_131295885.1">
    <property type="nucleotide sequence ID" value="NZ_SJKA01000022.1"/>
</dbReference>
<dbReference type="Gene3D" id="1.10.30.50">
    <property type="match status" value="1"/>
</dbReference>
<protein>
    <submittedName>
        <fullName evidence="2">HNH endonuclease</fullName>
    </submittedName>
</protein>
<accession>A0A4R0I518</accession>
<name>A0A4R0I518_9ACTN</name>
<dbReference type="Proteomes" id="UP000292695">
    <property type="component" value="Unassembled WGS sequence"/>
</dbReference>
<keyword evidence="3" id="KW-1185">Reference proteome</keyword>